<dbReference type="InterPro" id="IPR010920">
    <property type="entry name" value="LSM_dom_sf"/>
</dbReference>
<dbReference type="InterPro" id="IPR049142">
    <property type="entry name" value="MS_channel_1st"/>
</dbReference>
<feature type="compositionally biased region" description="Low complexity" evidence="7">
    <location>
        <begin position="471"/>
        <end position="483"/>
    </location>
</feature>
<keyword evidence="5 8" id="KW-1133">Transmembrane helix</keyword>
<sequence>MALPLAQRVHRHHPHQPHSSVQLHQLRALGLKAATRPHLLTPRAAKAQEERPWDTGPSSVAAQRLEPFHLVTFFILLSAGLMFLAVLLFFTADIKFQGACLKVFKRLLKTVALRQLMGILAAMMFVRFAMEPIIKAIRSVFRAPTAWERSTEFYVLREMYRPLELLFTIAAISTLAENFLPQLIALPKGMIQNFVRSTLSLTFVIAAAKVVFSIKGRMTRESSWQLELKGDLTRQRRVEAVDKLLSVLTLLVASVFGLQAIGLDVNSVLAIGGVGGLAVGLAGREILENLFTGLIILSSSPFEVGEEVVFTPPSGGKQGVEGIVLDVGWYRTTIRSFEREIFNIPNSVFSRNVVLNVTRKQREWRFFEFIGLRVEDISRVGPVVSDMRRIIRQDPRIIQKLHRRVFLDKITREQISVYISCYVEAANRDAFMAVKQDLLLAFVDTVARNGARLAVQRLQIDVNGARAAGGLPAGRPAAGTSSSAPPPGKDGGGGGGNAAAGALPSAAAAAQSLQDNNYPQGPNPPSSTNGERSSSRKRENSNGDRGSDRDIASPSSTAVILAEEIRSNSQQLGNLITASFEEL</sequence>
<dbReference type="GO" id="GO:0005886">
    <property type="term" value="C:plasma membrane"/>
    <property type="evidence" value="ECO:0007669"/>
    <property type="project" value="UniProtKB-SubCell"/>
</dbReference>
<feature type="compositionally biased region" description="Low complexity" evidence="7">
    <location>
        <begin position="499"/>
        <end position="510"/>
    </location>
</feature>
<comment type="similarity">
    <text evidence="2">Belongs to the MscS (TC 1.A.23) family.</text>
</comment>
<accession>A0AAW1T2N9</accession>
<evidence type="ECO:0000259" key="9">
    <source>
        <dbReference type="Pfam" id="PF00924"/>
    </source>
</evidence>
<feature type="transmembrane region" description="Helical" evidence="8">
    <location>
        <begin position="112"/>
        <end position="130"/>
    </location>
</feature>
<evidence type="ECO:0000256" key="6">
    <source>
        <dbReference type="ARBA" id="ARBA00023136"/>
    </source>
</evidence>
<gene>
    <name evidence="12" type="ORF">WJX84_010012</name>
</gene>
<dbReference type="InterPro" id="IPR045042">
    <property type="entry name" value="YnaI-like"/>
</dbReference>
<evidence type="ECO:0000313" key="13">
    <source>
        <dbReference type="Proteomes" id="UP001485043"/>
    </source>
</evidence>
<feature type="compositionally biased region" description="Gly residues" evidence="7">
    <location>
        <begin position="489"/>
        <end position="498"/>
    </location>
</feature>
<feature type="region of interest" description="Disordered" evidence="7">
    <location>
        <begin position="1"/>
        <end position="21"/>
    </location>
</feature>
<evidence type="ECO:0000259" key="10">
    <source>
        <dbReference type="Pfam" id="PF21088"/>
    </source>
</evidence>
<keyword evidence="4 8" id="KW-0812">Transmembrane</keyword>
<feature type="transmembrane region" description="Helical" evidence="8">
    <location>
        <begin position="244"/>
        <end position="262"/>
    </location>
</feature>
<keyword evidence="6 8" id="KW-0472">Membrane</keyword>
<evidence type="ECO:0000256" key="7">
    <source>
        <dbReference type="SAM" id="MobiDB-lite"/>
    </source>
</evidence>
<feature type="region of interest" description="Disordered" evidence="7">
    <location>
        <begin position="471"/>
        <end position="555"/>
    </location>
</feature>
<organism evidence="12 13">
    <name type="scientific">Apatococcus fuscideae</name>
    <dbReference type="NCBI Taxonomy" id="2026836"/>
    <lineage>
        <taxon>Eukaryota</taxon>
        <taxon>Viridiplantae</taxon>
        <taxon>Chlorophyta</taxon>
        <taxon>core chlorophytes</taxon>
        <taxon>Trebouxiophyceae</taxon>
        <taxon>Chlorellales</taxon>
        <taxon>Chlorellaceae</taxon>
        <taxon>Apatococcus</taxon>
    </lineage>
</organism>
<feature type="domain" description="Mechanosensitive ion channel protein 2/3 C-terminal" evidence="11">
    <location>
        <begin position="364"/>
        <end position="444"/>
    </location>
</feature>
<dbReference type="Gene3D" id="2.30.30.60">
    <property type="match status" value="1"/>
</dbReference>
<name>A0AAW1T2N9_9CHLO</name>
<dbReference type="Gene3D" id="1.10.287.1260">
    <property type="match status" value="1"/>
</dbReference>
<evidence type="ECO:0000256" key="8">
    <source>
        <dbReference type="SAM" id="Phobius"/>
    </source>
</evidence>
<evidence type="ECO:0000256" key="1">
    <source>
        <dbReference type="ARBA" id="ARBA00004651"/>
    </source>
</evidence>
<proteinExistence type="inferred from homology"/>
<dbReference type="SUPFAM" id="SSF50182">
    <property type="entry name" value="Sm-like ribonucleoproteins"/>
    <property type="match status" value="1"/>
</dbReference>
<dbReference type="AlphaFoldDB" id="A0AAW1T2N9"/>
<dbReference type="PANTHER" id="PTHR43634">
    <property type="entry name" value="OW CONDUCTANCE MECHANOSENSITIVE CHANNEL"/>
    <property type="match status" value="1"/>
</dbReference>
<comment type="subcellular location">
    <subcellularLocation>
        <location evidence="1">Cell membrane</location>
        <topology evidence="1">Multi-pass membrane protein</topology>
    </subcellularLocation>
</comment>
<feature type="transmembrane region" description="Helical" evidence="8">
    <location>
        <begin position="68"/>
        <end position="92"/>
    </location>
</feature>
<evidence type="ECO:0000256" key="5">
    <source>
        <dbReference type="ARBA" id="ARBA00022989"/>
    </source>
</evidence>
<dbReference type="PANTHER" id="PTHR43634:SF2">
    <property type="entry name" value="LOW CONDUCTANCE MECHANOSENSITIVE CHANNEL YNAI"/>
    <property type="match status" value="1"/>
</dbReference>
<comment type="caution">
    <text evidence="12">The sequence shown here is derived from an EMBL/GenBank/DDBJ whole genome shotgun (WGS) entry which is preliminary data.</text>
</comment>
<protein>
    <submittedName>
        <fullName evidence="12">Uncharacterized protein</fullName>
    </submittedName>
</protein>
<evidence type="ECO:0000256" key="4">
    <source>
        <dbReference type="ARBA" id="ARBA00022692"/>
    </source>
</evidence>
<reference evidence="12 13" key="1">
    <citation type="journal article" date="2024" name="Nat. Commun.">
        <title>Phylogenomics reveals the evolutionary origins of lichenization in chlorophyte algae.</title>
        <authorList>
            <person name="Puginier C."/>
            <person name="Libourel C."/>
            <person name="Otte J."/>
            <person name="Skaloud P."/>
            <person name="Haon M."/>
            <person name="Grisel S."/>
            <person name="Petersen M."/>
            <person name="Berrin J.G."/>
            <person name="Delaux P.M."/>
            <person name="Dal Grande F."/>
            <person name="Keller J."/>
        </authorList>
    </citation>
    <scope>NUCLEOTIDE SEQUENCE [LARGE SCALE GENOMIC DNA]</scope>
    <source>
        <strain evidence="12 13">SAG 2523</strain>
    </source>
</reference>
<dbReference type="EMBL" id="JALJOV010000495">
    <property type="protein sequence ID" value="KAK9863271.1"/>
    <property type="molecule type" value="Genomic_DNA"/>
</dbReference>
<feature type="domain" description="Mechanosensitive ion channel MscS" evidence="9">
    <location>
        <begin position="286"/>
        <end position="359"/>
    </location>
</feature>
<dbReference type="Pfam" id="PF21088">
    <property type="entry name" value="MS_channel_1st"/>
    <property type="match status" value="1"/>
</dbReference>
<evidence type="ECO:0000313" key="12">
    <source>
        <dbReference type="EMBL" id="KAK9863271.1"/>
    </source>
</evidence>
<dbReference type="InterPro" id="IPR023408">
    <property type="entry name" value="MscS_beta-dom_sf"/>
</dbReference>
<keyword evidence="13" id="KW-1185">Reference proteome</keyword>
<feature type="domain" description="Mechanosensitive ion channel transmembrane helices 2/3" evidence="10">
    <location>
        <begin position="243"/>
        <end position="283"/>
    </location>
</feature>
<feature type="compositionally biased region" description="Basic and acidic residues" evidence="7">
    <location>
        <begin position="533"/>
        <end position="551"/>
    </location>
</feature>
<evidence type="ECO:0000259" key="11">
    <source>
        <dbReference type="Pfam" id="PF24956"/>
    </source>
</evidence>
<dbReference type="Proteomes" id="UP001485043">
    <property type="component" value="Unassembled WGS sequence"/>
</dbReference>
<dbReference type="InterPro" id="IPR006685">
    <property type="entry name" value="MscS_channel_2nd"/>
</dbReference>
<dbReference type="Pfam" id="PF24956">
    <property type="entry name" value="Msl2-3_C"/>
    <property type="match status" value="1"/>
</dbReference>
<dbReference type="GO" id="GO:0055085">
    <property type="term" value="P:transmembrane transport"/>
    <property type="evidence" value="ECO:0007669"/>
    <property type="project" value="InterPro"/>
</dbReference>
<feature type="transmembrane region" description="Helical" evidence="8">
    <location>
        <begin position="190"/>
        <end position="212"/>
    </location>
</feature>
<feature type="compositionally biased region" description="Polar residues" evidence="7">
    <location>
        <begin position="511"/>
        <end position="520"/>
    </location>
</feature>
<dbReference type="SUPFAM" id="SSF82861">
    <property type="entry name" value="Mechanosensitive channel protein MscS (YggB), transmembrane region"/>
    <property type="match status" value="1"/>
</dbReference>
<evidence type="ECO:0000256" key="3">
    <source>
        <dbReference type="ARBA" id="ARBA00022475"/>
    </source>
</evidence>
<dbReference type="Pfam" id="PF00924">
    <property type="entry name" value="MS_channel_2nd"/>
    <property type="match status" value="1"/>
</dbReference>
<dbReference type="InterPro" id="IPR011014">
    <property type="entry name" value="MscS_channel_TM-2"/>
</dbReference>
<feature type="transmembrane region" description="Helical" evidence="8">
    <location>
        <begin position="165"/>
        <end position="184"/>
    </location>
</feature>
<keyword evidence="3" id="KW-1003">Cell membrane</keyword>
<dbReference type="InterPro" id="IPR056876">
    <property type="entry name" value="Msl2-3_C"/>
</dbReference>
<evidence type="ECO:0000256" key="2">
    <source>
        <dbReference type="ARBA" id="ARBA00008017"/>
    </source>
</evidence>